<dbReference type="SUPFAM" id="SSF54585">
    <property type="entry name" value="Cdc48 domain 2-like"/>
    <property type="match status" value="1"/>
</dbReference>
<sequence length="381" mass="43072">MRSVEFKVIETDPAEYCVVAPDTEIFCEGESIRRFIEGDFDVYVKRIEKPYVWGGKPELLMASHILKGILSAYLLKTQSISSDYKLANNRLRDLANYSHVPSKIYGKNNQGIKAIVPHRILSNTICITMYCIRDQSSMFVKEINSSVVEVKREYKLLNLLEFSSSRKRMTMIKAGSGIDDHQTYRYLDSGDSLHSIKDYECIVIYRLSRTQAEFSRLEICHRSNPGERKIFLTPLVAYLEGTKNGLNIEVVVNRVLAPLKRKAFSSSSRSVVIKVNGSASEGIEESTSECKMHTEVGKGAGCEPISKDSVIISTKIVKVILDWTEKGRDLYDASYLNDLPVVHKSGVMVKNTKQESVSLFSCLDAFLKEEPLGPDDMWYDD</sequence>
<dbReference type="Proteomes" id="UP000245207">
    <property type="component" value="Unassembled WGS sequence"/>
</dbReference>
<evidence type="ECO:0000313" key="4">
    <source>
        <dbReference type="Proteomes" id="UP000245207"/>
    </source>
</evidence>
<proteinExistence type="predicted"/>
<dbReference type="Gene3D" id="3.10.330.10">
    <property type="match status" value="1"/>
</dbReference>
<evidence type="ECO:0000256" key="1">
    <source>
        <dbReference type="ARBA" id="ARBA00022741"/>
    </source>
</evidence>
<gene>
    <name evidence="3" type="ORF">CTI12_AA350230</name>
</gene>
<comment type="caution">
    <text evidence="3">The sequence shown here is derived from an EMBL/GenBank/DDBJ whole genome shotgun (WGS) entry which is preliminary data.</text>
</comment>
<name>A0A2U1MQY3_ARTAN</name>
<dbReference type="AlphaFoldDB" id="A0A2U1MQY3"/>
<evidence type="ECO:0000256" key="2">
    <source>
        <dbReference type="ARBA" id="ARBA00022840"/>
    </source>
</evidence>
<dbReference type="OrthoDB" id="292964at2759"/>
<accession>A0A2U1MQY3</accession>
<organism evidence="3 4">
    <name type="scientific">Artemisia annua</name>
    <name type="common">Sweet wormwood</name>
    <dbReference type="NCBI Taxonomy" id="35608"/>
    <lineage>
        <taxon>Eukaryota</taxon>
        <taxon>Viridiplantae</taxon>
        <taxon>Streptophyta</taxon>
        <taxon>Embryophyta</taxon>
        <taxon>Tracheophyta</taxon>
        <taxon>Spermatophyta</taxon>
        <taxon>Magnoliopsida</taxon>
        <taxon>eudicotyledons</taxon>
        <taxon>Gunneridae</taxon>
        <taxon>Pentapetalae</taxon>
        <taxon>asterids</taxon>
        <taxon>campanulids</taxon>
        <taxon>Asterales</taxon>
        <taxon>Asteraceae</taxon>
        <taxon>Asteroideae</taxon>
        <taxon>Anthemideae</taxon>
        <taxon>Artemisiinae</taxon>
        <taxon>Artemisia</taxon>
    </lineage>
</organism>
<keyword evidence="1" id="KW-0547">Nucleotide-binding</keyword>
<dbReference type="Gene3D" id="3.90.70.80">
    <property type="match status" value="1"/>
</dbReference>
<dbReference type="STRING" id="35608.A0A2U1MQY3"/>
<dbReference type="InterPro" id="IPR029067">
    <property type="entry name" value="CDC48_domain_2-like_sf"/>
</dbReference>
<dbReference type="EMBL" id="PKPP01004594">
    <property type="protein sequence ID" value="PWA63636.1"/>
    <property type="molecule type" value="Genomic_DNA"/>
</dbReference>
<keyword evidence="4" id="KW-1185">Reference proteome</keyword>
<keyword evidence="2" id="KW-0067">ATP-binding</keyword>
<protein>
    <submittedName>
        <fullName evidence="3">Uncharacterized protein</fullName>
    </submittedName>
</protein>
<reference evidence="3 4" key="1">
    <citation type="journal article" date="2018" name="Mol. Plant">
        <title>The genome of Artemisia annua provides insight into the evolution of Asteraceae family and artemisinin biosynthesis.</title>
        <authorList>
            <person name="Shen Q."/>
            <person name="Zhang L."/>
            <person name="Liao Z."/>
            <person name="Wang S."/>
            <person name="Yan T."/>
            <person name="Shi P."/>
            <person name="Liu M."/>
            <person name="Fu X."/>
            <person name="Pan Q."/>
            <person name="Wang Y."/>
            <person name="Lv Z."/>
            <person name="Lu X."/>
            <person name="Zhang F."/>
            <person name="Jiang W."/>
            <person name="Ma Y."/>
            <person name="Chen M."/>
            <person name="Hao X."/>
            <person name="Li L."/>
            <person name="Tang Y."/>
            <person name="Lv G."/>
            <person name="Zhou Y."/>
            <person name="Sun X."/>
            <person name="Brodelius P.E."/>
            <person name="Rose J.K.C."/>
            <person name="Tang K."/>
        </authorList>
    </citation>
    <scope>NUCLEOTIDE SEQUENCE [LARGE SCALE GENOMIC DNA]</scope>
    <source>
        <strain evidence="4">cv. Huhao1</strain>
        <tissue evidence="3">Leaf</tissue>
    </source>
</reference>
<evidence type="ECO:0000313" key="3">
    <source>
        <dbReference type="EMBL" id="PWA63636.1"/>
    </source>
</evidence>
<dbReference type="GO" id="GO:0005524">
    <property type="term" value="F:ATP binding"/>
    <property type="evidence" value="ECO:0007669"/>
    <property type="project" value="UniProtKB-KW"/>
</dbReference>